<feature type="region of interest" description="Disordered" evidence="1">
    <location>
        <begin position="57"/>
        <end position="90"/>
    </location>
</feature>
<accession>A0A7W0CMB4</accession>
<dbReference type="RefSeq" id="WP_181612534.1">
    <property type="nucleotide sequence ID" value="NZ_BAABAM010000005.1"/>
</dbReference>
<evidence type="ECO:0000256" key="1">
    <source>
        <dbReference type="SAM" id="MobiDB-lite"/>
    </source>
</evidence>
<dbReference type="EMBL" id="JACDUR010000005">
    <property type="protein sequence ID" value="MBA2893760.1"/>
    <property type="molecule type" value="Genomic_DNA"/>
</dbReference>
<name>A0A7W0CMB4_9ACTN</name>
<proteinExistence type="predicted"/>
<sequence length="116" mass="11598">MFSSQFDKARRYAEAYAGPSGETRFWTPAKVAAAGIAGAAAAGLVAAGLADDPFADDPFAEGPVAEGQVADGAGPPAADDGGAWSVHSDWTDASVGGDGEGFMYFSDGDVSFTVDG</sequence>
<organism evidence="2 3">
    <name type="scientific">Nonomuraea soli</name>
    <dbReference type="NCBI Taxonomy" id="1032476"/>
    <lineage>
        <taxon>Bacteria</taxon>
        <taxon>Bacillati</taxon>
        <taxon>Actinomycetota</taxon>
        <taxon>Actinomycetes</taxon>
        <taxon>Streptosporangiales</taxon>
        <taxon>Streptosporangiaceae</taxon>
        <taxon>Nonomuraea</taxon>
    </lineage>
</organism>
<dbReference type="Proteomes" id="UP000530928">
    <property type="component" value="Unassembled WGS sequence"/>
</dbReference>
<evidence type="ECO:0000313" key="3">
    <source>
        <dbReference type="Proteomes" id="UP000530928"/>
    </source>
</evidence>
<reference evidence="2 3" key="1">
    <citation type="submission" date="2020-07" db="EMBL/GenBank/DDBJ databases">
        <title>Genomic Encyclopedia of Type Strains, Phase IV (KMG-IV): sequencing the most valuable type-strain genomes for metagenomic binning, comparative biology and taxonomic classification.</title>
        <authorList>
            <person name="Goeker M."/>
        </authorList>
    </citation>
    <scope>NUCLEOTIDE SEQUENCE [LARGE SCALE GENOMIC DNA]</scope>
    <source>
        <strain evidence="2 3">DSM 45533</strain>
    </source>
</reference>
<feature type="compositionally biased region" description="Low complexity" evidence="1">
    <location>
        <begin position="70"/>
        <end position="83"/>
    </location>
</feature>
<dbReference type="AlphaFoldDB" id="A0A7W0CMB4"/>
<protein>
    <submittedName>
        <fullName evidence="2">Uncharacterized protein</fullName>
    </submittedName>
</protein>
<gene>
    <name evidence="2" type="ORF">HNR30_005121</name>
</gene>
<keyword evidence="3" id="KW-1185">Reference proteome</keyword>
<comment type="caution">
    <text evidence="2">The sequence shown here is derived from an EMBL/GenBank/DDBJ whole genome shotgun (WGS) entry which is preliminary data.</text>
</comment>
<evidence type="ECO:0000313" key="2">
    <source>
        <dbReference type="EMBL" id="MBA2893760.1"/>
    </source>
</evidence>